<accession>A0ABN9V463</accession>
<dbReference type="InterPro" id="IPR041679">
    <property type="entry name" value="DNA2/NAM7-like_C"/>
</dbReference>
<evidence type="ECO:0000256" key="1">
    <source>
        <dbReference type="SAM" id="MobiDB-lite"/>
    </source>
</evidence>
<feature type="region of interest" description="Disordered" evidence="1">
    <location>
        <begin position="99"/>
        <end position="124"/>
    </location>
</feature>
<evidence type="ECO:0000259" key="2">
    <source>
        <dbReference type="Pfam" id="PF13086"/>
    </source>
</evidence>
<dbReference type="PANTHER" id="PTHR10887:SF495">
    <property type="entry name" value="HELICASE SENATAXIN ISOFORM X1-RELATED"/>
    <property type="match status" value="1"/>
</dbReference>
<sequence>MAMARAHTGRAGQAFRQDELRASPARRIGGPFLWRCHGPMPAVRKTPAGQIDVSYFLLLRSAIAGMVYSCRSDARLVKGLADGRRCLLLVARTGRAQKRCEQQSSRGQRRRRVSQKRGGRAESEARAARAAVRFLERVARRIDTVPEYYELLVQKVVSRGVVLSVDLFASLLVTLMGTIPVREDFVRLTLNMACPVGSKVLALSADSARGCSDDGLLIKSEPDQVNPARLCGHVRILDKDSDGFDVDDDALSYFSHFVILLHLEAIASMRAVEERLLLPLEEQDSIGLTLRDLRIHTMRNFDENGSQRIRFFSPPGADWFSKTRLRSGDTVMLSRSDPLHDGIHAIGTVIVDKATGALEIETEARHRLSNRMAMLVSWRIDSVRHWSTYTRQLDALCTTATKAISTSNRQRRGNVLCLMKTIISAYRVCQATESDWQREASTGPSVPQQDVTKLHELKRALTHGHAACQDPERQLNDSQLDALTAALTGRLTLIQGPPGTGKTYVSVHLLKLFTKVLCLSPVLAVADSNIAVDNMAMEAHRMGLNVVRVGDLDGVHPDLRSLSLESMMAQGFSSKAVLSTAEVICMTNCKAGSALVQRMGLDAEAILVDEAAQSTELSVLVPLALCGAPRLVLVGDQCQLPPTVVSQDPRAQGLSLSLFGRLVARGLTPHMLKVQYRMHPKLAEFISQQFYRGLLATGVDSSSRAPPAGFAWPRPDAGIAIVDARGDEVQVGFSWTNPVEVSVVADVLAGFLGSHATSPSDVGIVSPYSAQVRSLQRELRRRMGAAAAGVEVKTVDGFQGREKQIMIVSTVRSNHFGVGFLSDWRRLNVMLTRARCGLVVVGNAATLEMDPTWARWLDWARVNDFIV</sequence>
<evidence type="ECO:0000313" key="5">
    <source>
        <dbReference type="Proteomes" id="UP001189429"/>
    </source>
</evidence>
<comment type="caution">
    <text evidence="4">The sequence shown here is derived from an EMBL/GenBank/DDBJ whole genome shotgun (WGS) entry which is preliminary data.</text>
</comment>
<dbReference type="InterPro" id="IPR041677">
    <property type="entry name" value="DNA2/NAM7_AAA_11"/>
</dbReference>
<dbReference type="InterPro" id="IPR045055">
    <property type="entry name" value="DNA2/NAM7-like"/>
</dbReference>
<organism evidence="4 5">
    <name type="scientific">Prorocentrum cordatum</name>
    <dbReference type="NCBI Taxonomy" id="2364126"/>
    <lineage>
        <taxon>Eukaryota</taxon>
        <taxon>Sar</taxon>
        <taxon>Alveolata</taxon>
        <taxon>Dinophyceae</taxon>
        <taxon>Prorocentrales</taxon>
        <taxon>Prorocentraceae</taxon>
        <taxon>Prorocentrum</taxon>
    </lineage>
</organism>
<dbReference type="InterPro" id="IPR047187">
    <property type="entry name" value="SF1_C_Upf1"/>
</dbReference>
<proteinExistence type="predicted"/>
<evidence type="ECO:0000259" key="3">
    <source>
        <dbReference type="Pfam" id="PF13087"/>
    </source>
</evidence>
<dbReference type="EMBL" id="CAUYUJ010016630">
    <property type="protein sequence ID" value="CAK0867317.1"/>
    <property type="molecule type" value="Genomic_DNA"/>
</dbReference>
<dbReference type="PANTHER" id="PTHR10887">
    <property type="entry name" value="DNA2/NAM7 HELICASE FAMILY"/>
    <property type="match status" value="1"/>
</dbReference>
<evidence type="ECO:0000313" key="4">
    <source>
        <dbReference type="EMBL" id="CAK0867317.1"/>
    </source>
</evidence>
<reference evidence="4" key="1">
    <citation type="submission" date="2023-10" db="EMBL/GenBank/DDBJ databases">
        <authorList>
            <person name="Chen Y."/>
            <person name="Shah S."/>
            <person name="Dougan E. K."/>
            <person name="Thang M."/>
            <person name="Chan C."/>
        </authorList>
    </citation>
    <scope>NUCLEOTIDE SEQUENCE [LARGE SCALE GENOMIC DNA]</scope>
</reference>
<dbReference type="Pfam" id="PF13087">
    <property type="entry name" value="AAA_12"/>
    <property type="match status" value="1"/>
</dbReference>
<feature type="domain" description="DNA2/NAM7 helicase-like C-terminal" evidence="3">
    <location>
        <begin position="655"/>
        <end position="844"/>
    </location>
</feature>
<name>A0ABN9V463_9DINO</name>
<feature type="compositionally biased region" description="Basic residues" evidence="1">
    <location>
        <begin position="107"/>
        <end position="118"/>
    </location>
</feature>
<feature type="domain" description="DNA2/NAM7 helicase helicase" evidence="2">
    <location>
        <begin position="570"/>
        <end position="647"/>
    </location>
</feature>
<dbReference type="SUPFAM" id="SSF52540">
    <property type="entry name" value="P-loop containing nucleoside triphosphate hydrolases"/>
    <property type="match status" value="1"/>
</dbReference>
<feature type="region of interest" description="Disordered" evidence="1">
    <location>
        <begin position="1"/>
        <end position="20"/>
    </location>
</feature>
<dbReference type="Proteomes" id="UP001189429">
    <property type="component" value="Unassembled WGS sequence"/>
</dbReference>
<dbReference type="InterPro" id="IPR027417">
    <property type="entry name" value="P-loop_NTPase"/>
</dbReference>
<keyword evidence="5" id="KW-1185">Reference proteome</keyword>
<dbReference type="Gene3D" id="3.40.50.300">
    <property type="entry name" value="P-loop containing nucleotide triphosphate hydrolases"/>
    <property type="match status" value="2"/>
</dbReference>
<protein>
    <recommendedName>
        <fullName evidence="6">RNA helicase</fullName>
    </recommendedName>
</protein>
<dbReference type="Pfam" id="PF13086">
    <property type="entry name" value="AAA_11"/>
    <property type="match status" value="1"/>
</dbReference>
<evidence type="ECO:0008006" key="6">
    <source>
        <dbReference type="Google" id="ProtNLM"/>
    </source>
</evidence>
<gene>
    <name evidence="4" type="ORF">PCOR1329_LOCUS54292</name>
</gene>
<dbReference type="CDD" id="cd18808">
    <property type="entry name" value="SF1_C_Upf1"/>
    <property type="match status" value="1"/>
</dbReference>